<evidence type="ECO:0000256" key="12">
    <source>
        <dbReference type="ARBA" id="ARBA00022491"/>
    </source>
</evidence>
<accession>A0A1B8XVI4</accession>
<keyword evidence="16" id="KW-0677">Repeat</keyword>
<organism evidence="38">
    <name type="scientific">Xenopus tropicalis</name>
    <name type="common">Western clawed frog</name>
    <name type="synonym">Silurana tropicalis</name>
    <dbReference type="NCBI Taxonomy" id="8364"/>
    <lineage>
        <taxon>Eukaryota</taxon>
        <taxon>Metazoa</taxon>
        <taxon>Chordata</taxon>
        <taxon>Craniata</taxon>
        <taxon>Vertebrata</taxon>
        <taxon>Euteleostomi</taxon>
        <taxon>Amphibia</taxon>
        <taxon>Batrachia</taxon>
        <taxon>Anura</taxon>
        <taxon>Pipoidea</taxon>
        <taxon>Pipidae</taxon>
        <taxon>Xenopodinae</taxon>
        <taxon>Xenopus</taxon>
        <taxon>Silurana</taxon>
    </lineage>
</organism>
<feature type="region of interest" description="Disordered" evidence="36">
    <location>
        <begin position="1165"/>
        <end position="1185"/>
    </location>
</feature>
<dbReference type="Gene3D" id="3.40.800.20">
    <property type="entry name" value="Histone deacetylase domain"/>
    <property type="match status" value="2"/>
</dbReference>
<evidence type="ECO:0000256" key="32">
    <source>
        <dbReference type="ARBA" id="ARBA00050910"/>
    </source>
</evidence>
<reference evidence="38" key="2">
    <citation type="journal article" date="2010" name="Science">
        <title>The genome of the Western clawed frog Xenopus tropicalis.</title>
        <authorList>
            <person name="Hellsten U."/>
            <person name="Harland R.M."/>
            <person name="Gilchrist M.J."/>
            <person name="Hendrix D."/>
            <person name="Jurka J."/>
            <person name="Kapitonov V."/>
            <person name="Ovcharenko I."/>
            <person name="Putnam N.H."/>
            <person name="Shu S."/>
            <person name="Taher L."/>
            <person name="Blitz I.L."/>
            <person name="Blumberg B."/>
            <person name="Dichmann D.S."/>
            <person name="Dubchak I."/>
            <person name="Amaya E."/>
            <person name="Detter J.C."/>
            <person name="Fletcher R."/>
            <person name="Gerhard D.S."/>
            <person name="Goodstein D."/>
            <person name="Graves T."/>
            <person name="Grigoriev I.V."/>
            <person name="Grimwood J."/>
            <person name="Kawashima T."/>
            <person name="Lindquist E."/>
            <person name="Lucas S.M."/>
            <person name="Mead P.E."/>
            <person name="Mitros T."/>
            <person name="Ogino H."/>
            <person name="Ohta Y."/>
            <person name="Poliakov A.V."/>
            <person name="Pollet N."/>
            <person name="Robert J."/>
            <person name="Salamov A."/>
            <person name="Sater A.K."/>
            <person name="Schmutz J."/>
            <person name="Terry A."/>
            <person name="Vize P.D."/>
            <person name="Warren W.C."/>
            <person name="Wells D."/>
            <person name="Wills A."/>
            <person name="Wilson R.K."/>
            <person name="Zimmerman L.B."/>
            <person name="Zorn A.M."/>
            <person name="Grainger R."/>
            <person name="Grammer T."/>
            <person name="Khokha M.K."/>
            <person name="Richardson P.M."/>
            <person name="Rokhsar D.S."/>
        </authorList>
    </citation>
    <scope>NUCLEOTIDE SEQUENCE [LARGE SCALE GENOMIC DNA]</scope>
    <source>
        <strain evidence="38">Nigerian</strain>
    </source>
</reference>
<dbReference type="PANTHER" id="PTHR10625:SF21">
    <property type="entry name" value="HISTONE DEACETYLASE 6"/>
    <property type="match status" value="1"/>
</dbReference>
<reference evidence="38" key="3">
    <citation type="submission" date="2016-05" db="EMBL/GenBank/DDBJ databases">
        <title>WGS assembly of Xenopus tropicalis.</title>
        <authorList>
            <person name="Sessions A."/>
            <person name="Jenkins J."/>
            <person name="Mitros T."/>
            <person name="Lyons J.T."/>
            <person name="Dichmann D.S."/>
            <person name="Robert J."/>
            <person name="Harland R.M."/>
            <person name="Rokhsar D.S."/>
        </authorList>
    </citation>
    <scope>NUCLEOTIDE SEQUENCE</scope>
    <source>
        <strain evidence="38">Nigerian</strain>
    </source>
</reference>
<comment type="catalytic activity">
    <reaction evidence="29">
        <text>N(6)-acetyl-L-lysyl-[protein] + H2O = L-lysyl-[protein] + acetate</text>
        <dbReference type="Rhea" id="RHEA:58108"/>
        <dbReference type="Rhea" id="RHEA-COMP:9752"/>
        <dbReference type="Rhea" id="RHEA-COMP:10731"/>
        <dbReference type="ChEBI" id="CHEBI:15377"/>
        <dbReference type="ChEBI" id="CHEBI:29969"/>
        <dbReference type="ChEBI" id="CHEBI:30089"/>
        <dbReference type="ChEBI" id="CHEBI:61930"/>
    </reaction>
    <physiologicalReaction direction="left-to-right" evidence="29">
        <dbReference type="Rhea" id="RHEA:58109"/>
    </physiologicalReaction>
</comment>
<keyword evidence="14" id="KW-0808">Transferase</keyword>
<dbReference type="GO" id="GO:0030425">
    <property type="term" value="C:dendrite"/>
    <property type="evidence" value="ECO:0007669"/>
    <property type="project" value="UniProtKB-SubCell"/>
</dbReference>
<feature type="region of interest" description="Disordered" evidence="36">
    <location>
        <begin position="1278"/>
        <end position="1297"/>
    </location>
</feature>
<keyword evidence="18" id="KW-0833">Ubl conjugation pathway</keyword>
<keyword evidence="25" id="KW-0009">Actin-binding</keyword>
<dbReference type="GO" id="GO:0043204">
    <property type="term" value="C:perikaryon"/>
    <property type="evidence" value="ECO:0007669"/>
    <property type="project" value="UniProtKB-SubCell"/>
</dbReference>
<dbReference type="GO" id="GO:0016740">
    <property type="term" value="F:transferase activity"/>
    <property type="evidence" value="ECO:0007669"/>
    <property type="project" value="UniProtKB-KW"/>
</dbReference>
<dbReference type="PROSITE" id="PS50271">
    <property type="entry name" value="ZF_UBP"/>
    <property type="match status" value="2"/>
</dbReference>
<dbReference type="CDD" id="cd10003">
    <property type="entry name" value="HDAC6-dom2"/>
    <property type="match status" value="1"/>
</dbReference>
<proteinExistence type="inferred from homology"/>
<evidence type="ECO:0000256" key="29">
    <source>
        <dbReference type="ARBA" id="ARBA00049136"/>
    </source>
</evidence>
<dbReference type="Gene3D" id="3.30.40.10">
    <property type="entry name" value="Zinc/RING finger domain, C3HC4 (zinc finger)"/>
    <property type="match status" value="2"/>
</dbReference>
<evidence type="ECO:0000259" key="37">
    <source>
        <dbReference type="PROSITE" id="PS50271"/>
    </source>
</evidence>
<evidence type="ECO:0000256" key="5">
    <source>
        <dbReference type="ARBA" id="ARBA00004300"/>
    </source>
</evidence>
<evidence type="ECO:0000256" key="21">
    <source>
        <dbReference type="ARBA" id="ARBA00022843"/>
    </source>
</evidence>
<dbReference type="InterPro" id="IPR037138">
    <property type="entry name" value="His_deacetylse_dom_sf"/>
</dbReference>
<keyword evidence="22" id="KW-0156">Chromatin regulator</keyword>
<name>A0A1B8XVI4_XENTR</name>
<keyword evidence="21" id="KW-0832">Ubl conjugation</keyword>
<dbReference type="InterPro" id="IPR023801">
    <property type="entry name" value="His_deacetylse_dom"/>
</dbReference>
<keyword evidence="11" id="KW-0963">Cytoplasm</keyword>
<evidence type="ECO:0000256" key="19">
    <source>
        <dbReference type="ARBA" id="ARBA00022801"/>
    </source>
</evidence>
<evidence type="ECO:0000256" key="31">
    <source>
        <dbReference type="ARBA" id="ARBA00049416"/>
    </source>
</evidence>
<evidence type="ECO:0000256" key="35">
    <source>
        <dbReference type="PROSITE-ProRule" id="PRU00502"/>
    </source>
</evidence>
<dbReference type="InterPro" id="IPR023696">
    <property type="entry name" value="Ureohydrolase_dom_sf"/>
</dbReference>
<evidence type="ECO:0000256" key="3">
    <source>
        <dbReference type="ARBA" id="ARBA00004123"/>
    </source>
</evidence>
<evidence type="ECO:0000256" key="23">
    <source>
        <dbReference type="ARBA" id="ARBA00023015"/>
    </source>
</evidence>
<evidence type="ECO:0000256" key="17">
    <source>
        <dbReference type="ARBA" id="ARBA00022771"/>
    </source>
</evidence>
<feature type="region of interest" description="Disordered" evidence="36">
    <location>
        <begin position="870"/>
        <end position="1020"/>
    </location>
</feature>
<dbReference type="InterPro" id="IPR000286">
    <property type="entry name" value="HDACs"/>
</dbReference>
<evidence type="ECO:0000256" key="4">
    <source>
        <dbReference type="ARBA" id="ARBA00004279"/>
    </source>
</evidence>
<evidence type="ECO:0000256" key="33">
    <source>
        <dbReference type="ARBA" id="ARBA00068733"/>
    </source>
</evidence>
<dbReference type="EMBL" id="KV461323">
    <property type="protein sequence ID" value="OCA14674.1"/>
    <property type="molecule type" value="Genomic_DNA"/>
</dbReference>
<keyword evidence="19" id="KW-0378">Hydrolase</keyword>
<dbReference type="FunFam" id="3.40.800.20:FF:000005">
    <property type="entry name" value="histone deacetylase 6"/>
    <property type="match status" value="2"/>
</dbReference>
<feature type="compositionally biased region" description="Acidic residues" evidence="36">
    <location>
        <begin position="440"/>
        <end position="460"/>
    </location>
</feature>
<dbReference type="PRINTS" id="PR01270">
    <property type="entry name" value="HDASUPER"/>
</dbReference>
<dbReference type="InterPro" id="IPR001607">
    <property type="entry name" value="Znf_UBP"/>
</dbReference>
<dbReference type="GO" id="GO:0005813">
    <property type="term" value="C:centrosome"/>
    <property type="evidence" value="ECO:0007669"/>
    <property type="project" value="UniProtKB-SubCell"/>
</dbReference>
<evidence type="ECO:0000256" key="20">
    <source>
        <dbReference type="ARBA" id="ARBA00022833"/>
    </source>
</evidence>
<dbReference type="GO" id="GO:0141221">
    <property type="term" value="F:histone deacetylase activity, hydrolytic mechanism"/>
    <property type="evidence" value="ECO:0007669"/>
    <property type="project" value="UniProtKB-EC"/>
</dbReference>
<evidence type="ECO:0000313" key="38">
    <source>
        <dbReference type="EMBL" id="OCA14674.1"/>
    </source>
</evidence>
<evidence type="ECO:0000256" key="11">
    <source>
        <dbReference type="ARBA" id="ARBA00022490"/>
    </source>
</evidence>
<dbReference type="GO" id="GO:0032886">
    <property type="term" value="P:regulation of microtubule-based process"/>
    <property type="evidence" value="ECO:0007669"/>
    <property type="project" value="UniProtKB-ARBA"/>
</dbReference>
<evidence type="ECO:0000256" key="8">
    <source>
        <dbReference type="ARBA" id="ARBA00004906"/>
    </source>
</evidence>
<keyword evidence="17 35" id="KW-0863">Zinc-finger</keyword>
<evidence type="ECO:0000256" key="24">
    <source>
        <dbReference type="ARBA" id="ARBA00023163"/>
    </source>
</evidence>
<feature type="region of interest" description="Disordered" evidence="36">
    <location>
        <begin position="1197"/>
        <end position="1234"/>
    </location>
</feature>
<dbReference type="GO" id="GO:0051646">
    <property type="term" value="P:mitochondrion localization"/>
    <property type="evidence" value="ECO:0007669"/>
    <property type="project" value="UniProtKB-ARBA"/>
</dbReference>
<gene>
    <name evidence="38" type="ORF">XENTR_v90026096mg</name>
</gene>
<feature type="region of interest" description="Disordered" evidence="36">
    <location>
        <begin position="1"/>
        <end position="58"/>
    </location>
</feature>
<dbReference type="GO" id="GO:0051129">
    <property type="term" value="P:negative regulation of cellular component organization"/>
    <property type="evidence" value="ECO:0007669"/>
    <property type="project" value="UniProtKB-ARBA"/>
</dbReference>
<keyword evidence="15" id="KW-0479">Metal-binding</keyword>
<evidence type="ECO:0000256" key="9">
    <source>
        <dbReference type="ARBA" id="ARBA00007738"/>
    </source>
</evidence>
<evidence type="ECO:0000256" key="27">
    <source>
        <dbReference type="ARBA" id="ARBA00023242"/>
    </source>
</evidence>
<dbReference type="SUPFAM" id="SSF57850">
    <property type="entry name" value="RING/U-box"/>
    <property type="match status" value="2"/>
</dbReference>
<keyword evidence="26" id="KW-0206">Cytoskeleton</keyword>
<keyword evidence="10" id="KW-0488">Methylation</keyword>
<feature type="region of interest" description="Disordered" evidence="36">
    <location>
        <begin position="440"/>
        <end position="461"/>
    </location>
</feature>
<evidence type="ECO:0000256" key="15">
    <source>
        <dbReference type="ARBA" id="ARBA00022723"/>
    </source>
</evidence>
<feature type="domain" description="UBP-type" evidence="37">
    <location>
        <begin position="1062"/>
        <end position="1160"/>
    </location>
</feature>
<feature type="compositionally biased region" description="Polar residues" evidence="36">
    <location>
        <begin position="983"/>
        <end position="995"/>
    </location>
</feature>
<evidence type="ECO:0000256" key="26">
    <source>
        <dbReference type="ARBA" id="ARBA00023212"/>
    </source>
</evidence>
<dbReference type="FunFam" id="3.30.40.10:FF:000342">
    <property type="entry name" value="Histone deacetylase 6"/>
    <property type="match status" value="2"/>
</dbReference>
<dbReference type="SUPFAM" id="SSF52768">
    <property type="entry name" value="Arginase/deacetylase"/>
    <property type="match status" value="2"/>
</dbReference>
<keyword evidence="20" id="KW-0862">Zinc</keyword>
<evidence type="ECO:0000256" key="10">
    <source>
        <dbReference type="ARBA" id="ARBA00022481"/>
    </source>
</evidence>
<dbReference type="GO" id="GO:0003779">
    <property type="term" value="F:actin binding"/>
    <property type="evidence" value="ECO:0007669"/>
    <property type="project" value="UniProtKB-KW"/>
</dbReference>
<feature type="compositionally biased region" description="Basic and acidic residues" evidence="36">
    <location>
        <begin position="1278"/>
        <end position="1290"/>
    </location>
</feature>
<dbReference type="Pfam" id="PF00850">
    <property type="entry name" value="Hist_deacetyl"/>
    <property type="match status" value="2"/>
</dbReference>
<evidence type="ECO:0000256" key="25">
    <source>
        <dbReference type="ARBA" id="ARBA00023203"/>
    </source>
</evidence>
<dbReference type="InterPro" id="IPR013083">
    <property type="entry name" value="Znf_RING/FYVE/PHD"/>
</dbReference>
<evidence type="ECO:0000256" key="13">
    <source>
        <dbReference type="ARBA" id="ARBA00022553"/>
    </source>
</evidence>
<evidence type="ECO:0000256" key="28">
    <source>
        <dbReference type="ARBA" id="ARBA00023273"/>
    </source>
</evidence>
<evidence type="ECO:0000256" key="30">
    <source>
        <dbReference type="ARBA" id="ARBA00049193"/>
    </source>
</evidence>
<evidence type="ECO:0000256" key="6">
    <source>
        <dbReference type="ARBA" id="ARBA00004484"/>
    </source>
</evidence>
<evidence type="ECO:0000256" key="22">
    <source>
        <dbReference type="ARBA" id="ARBA00022853"/>
    </source>
</evidence>
<dbReference type="GO" id="GO:0008270">
    <property type="term" value="F:zinc ion binding"/>
    <property type="evidence" value="ECO:0007669"/>
    <property type="project" value="UniProtKB-KW"/>
</dbReference>
<evidence type="ECO:0000256" key="1">
    <source>
        <dbReference type="ARBA" id="ARBA00001947"/>
    </source>
</evidence>
<comment type="cofactor">
    <cofactor evidence="1">
        <name>Zn(2+)</name>
        <dbReference type="ChEBI" id="CHEBI:29105"/>
    </cofactor>
</comment>
<feature type="domain" description="UBP-type" evidence="37">
    <location>
        <begin position="1342"/>
        <end position="1440"/>
    </location>
</feature>
<evidence type="ECO:0000256" key="34">
    <source>
        <dbReference type="ARBA" id="ARBA00082852"/>
    </source>
</evidence>
<dbReference type="SMART" id="SM00290">
    <property type="entry name" value="ZnF_UBP"/>
    <property type="match status" value="2"/>
</dbReference>
<dbReference type="GO" id="GO:0030424">
    <property type="term" value="C:axon"/>
    <property type="evidence" value="ECO:0007669"/>
    <property type="project" value="UniProtKB-SubCell"/>
</dbReference>
<evidence type="ECO:0000256" key="14">
    <source>
        <dbReference type="ARBA" id="ARBA00022679"/>
    </source>
</evidence>
<keyword evidence="28" id="KW-0966">Cell projection</keyword>
<feature type="compositionally biased region" description="Polar residues" evidence="36">
    <location>
        <begin position="944"/>
        <end position="960"/>
    </location>
</feature>
<keyword evidence="23" id="KW-0805">Transcription regulation</keyword>
<evidence type="ECO:0000256" key="7">
    <source>
        <dbReference type="ARBA" id="ARBA00004489"/>
    </source>
</evidence>
<feature type="compositionally biased region" description="Pro residues" evidence="36">
    <location>
        <begin position="1"/>
        <end position="10"/>
    </location>
</feature>
<dbReference type="GO" id="GO:0005634">
    <property type="term" value="C:nucleus"/>
    <property type="evidence" value="ECO:0007669"/>
    <property type="project" value="UniProtKB-SubCell"/>
</dbReference>
<keyword evidence="27" id="KW-0539">Nucleus</keyword>
<evidence type="ECO:0000256" key="16">
    <source>
        <dbReference type="ARBA" id="ARBA00022737"/>
    </source>
</evidence>
<keyword evidence="13" id="KW-0597">Phosphoprotein</keyword>
<comment type="similarity">
    <text evidence="9">Belongs to the histone deacetylase family. HD type 2 subfamily.</text>
</comment>
<evidence type="ECO:0000256" key="36">
    <source>
        <dbReference type="SAM" id="MobiDB-lite"/>
    </source>
</evidence>
<comment type="subcellular location">
    <subcellularLocation>
        <location evidence="7">Cell projection</location>
        <location evidence="7">Axon</location>
    </subcellularLocation>
    <subcellularLocation>
        <location evidence="4">Cell projection</location>
        <location evidence="4">Dendrite</location>
    </subcellularLocation>
    <subcellularLocation>
        <location evidence="2">Cytoplasm</location>
        <location evidence="2">Cytoskeleton</location>
        <location evidence="2">Cilium basal body</location>
    </subcellularLocation>
    <subcellularLocation>
        <location evidence="5">Cytoplasm</location>
        <location evidence="5">Cytoskeleton</location>
        <location evidence="5">Microtubule organizing center</location>
        <location evidence="5">Centrosome</location>
    </subcellularLocation>
    <subcellularLocation>
        <location evidence="3">Nucleus</location>
    </subcellularLocation>
    <subcellularLocation>
        <location evidence="6">Perikaryon</location>
    </subcellularLocation>
</comment>
<comment type="pathway">
    <text evidence="8">Protein modification; protein ubiquitination.</text>
</comment>
<evidence type="ECO:0000256" key="18">
    <source>
        <dbReference type="ARBA" id="ARBA00022786"/>
    </source>
</evidence>
<dbReference type="Pfam" id="PF02148">
    <property type="entry name" value="zf-UBP"/>
    <property type="match status" value="2"/>
</dbReference>
<comment type="catalytic activity">
    <reaction evidence="30">
        <text>N(6)-(2E)-butenoyl-L-lysyl-[protein] + H2O = (2E)-2-butenoate + L-lysyl-[protein]</text>
        <dbReference type="Rhea" id="RHEA:69172"/>
        <dbReference type="Rhea" id="RHEA-COMP:9752"/>
        <dbReference type="Rhea" id="RHEA-COMP:13707"/>
        <dbReference type="ChEBI" id="CHEBI:15377"/>
        <dbReference type="ChEBI" id="CHEBI:29969"/>
        <dbReference type="ChEBI" id="CHEBI:35899"/>
        <dbReference type="ChEBI" id="CHEBI:137954"/>
    </reaction>
    <physiologicalReaction direction="left-to-right" evidence="30">
        <dbReference type="Rhea" id="RHEA:69173"/>
    </physiologicalReaction>
</comment>
<comment type="catalytic activity">
    <reaction evidence="32">
        <text>N(6)-acetyl-L-lysyl-[alpha-tubulin] + H2O = L-lysyl-[alpha-tubulin] + acetate</text>
        <dbReference type="Rhea" id="RHEA:21548"/>
        <dbReference type="Rhea" id="RHEA-COMP:11278"/>
        <dbReference type="Rhea" id="RHEA-COMP:11279"/>
        <dbReference type="ChEBI" id="CHEBI:15377"/>
        <dbReference type="ChEBI" id="CHEBI:29969"/>
        <dbReference type="ChEBI" id="CHEBI:30089"/>
        <dbReference type="ChEBI" id="CHEBI:61930"/>
    </reaction>
    <physiologicalReaction direction="left-to-right" evidence="32">
        <dbReference type="Rhea" id="RHEA:21549"/>
    </physiologicalReaction>
</comment>
<keyword evidence="12" id="KW-0678">Repressor</keyword>
<dbReference type="PANTHER" id="PTHR10625">
    <property type="entry name" value="HISTONE DEACETYLASE HDAC1-RELATED"/>
    <property type="match status" value="1"/>
</dbReference>
<dbReference type="GO" id="GO:0051130">
    <property type="term" value="P:positive regulation of cellular component organization"/>
    <property type="evidence" value="ECO:0007669"/>
    <property type="project" value="UniProtKB-ARBA"/>
</dbReference>
<reference evidence="38" key="1">
    <citation type="submission" date="2009-11" db="EMBL/GenBank/DDBJ databases">
        <authorList>
            <consortium name="US DOE Joint Genome Institute (JGI-PGF)"/>
            <person name="Ottilar R."/>
            <person name="Schmutz J."/>
            <person name="Salamov A."/>
            <person name="Cheng J.F."/>
            <person name="Lucas S."/>
            <person name="Pitluck S."/>
            <person name="Gundlach H."/>
            <person name="Guo Y."/>
            <person name="Haberer G."/>
            <person name="Nasrallah J."/>
            <person name="Mayer K.F.X."/>
            <person name="van de Peer Y."/>
            <person name="Weigel D."/>
            <person name="Grigoriev I.V."/>
        </authorList>
    </citation>
    <scope>NUCLEOTIDE SEQUENCE</scope>
    <source>
        <strain evidence="38">Nigerian</strain>
    </source>
</reference>
<keyword evidence="24" id="KW-0804">Transcription</keyword>
<sequence>MASPQEPKPVAPRGMRGASRSPVTPASNMGKPKKKGASPQGSQSLQEVKKRGHRMRRTPEKELCDQLEGLNLVAEAAVQGTGLVYDEQMAQTCCLWDENFPECPARIWAVRDKMAEYGLAERCVAVQAREASEEEISLIHSPQYVALMGSTQNMNVEELQALSDRYDSVYLHPTSFTCASLAVGSVLQLVDKVLRREIRNGLAVVRPPGHHAHVDQMNGYCMFNQLAIAARYAQRTYGAKRVLIVDWDVHHGQGTQFLFENDPSVLYFSVHRYENGGFWPHLRESASSAVGKERGERFNVNVAWNKTRMSDADYIHVFLNILLPIAYEFQPHLVLVAAGFDSVVGDPKGEMSATPGCFSHLTHLLMSLAQGRLILSLEGGYNQRSLAEGVCACLKALLGDPCPKLPLPSAPCQSALDSISDTLSAHCRLWKVLQDYESEGEAIDEPQSAEEQPPDGADEPPLEKVLEQSMMEVMREVPAQRTALVYDEQMMEHHNMWDSCHPESPQRINQIFKRHKDLGLLDRCSRIPSRLATQKELQMCHSLSYIQKIEASAHMKPRDLHRLGNEYNSIYINSRSYHSARLAAGSTFSVVEAVVTGKAQNGVCIVRPPGHHAEPAEACGFCFFNTVALAARYAQRLRSRSEDPLRVMILDWDVHHGNGTQHIFQEDASVLYVSLHRYDEGLFFPNSEDASHDKVGIGKGAGFNVNIPWNGSKMGDPEYLMAFHRVVMPIAYEFNPQLVLISAGFDAARGDPLGGCQVSPEGYAHMTHLLMGLAGGRVILVLEGGYNLTSISESMVMCTHSLLGDPPPTLSDLRPPKPSAFNSVRKVRQAHRKYWRSLRLNVAPQGAHNLQHSPVRNPSQEGRFATEAGPSAMISPQGASPPNRIPSEETAIPLASPQRPDSVAETPRPLVPESRFSPEEVAGPFTDPLAAPQHVMPTEEVSPQKLTSPKGTSSQLVSNQEEPEPTATTESPGIMLHGWQHGTPKSPTSTGTQTELMGAESRADTAPERGATGEKGVTPTKQELLGEAAGGSEAGNPHIGFETLMESMANESGEGFAVTPLPWCPHLGSVSAVPPAGLDVRQLCAQCASELENWVCLTCYQVLCGRYVSQHMLCHGLASGHHLVLSFSDLSVWCYGCESYVHHQALFPAKSAAYSSKFGANSQLECSQEGSAHGTPKSPPSTGSQRVLMGELEAADIAPQPEGDPLDVLSPGQRIGSGKEGKAPGPPSSTPGERSLEQILKDLQLSDHAGNNPTIAPANETHLDPVGGARRKEFISTGRDAREEEQKEGRSIQAKGVTPTKQELLGEAAGGSEAGNPHIGFETLMESMANESGEGFAVTPLPWCPHLGSVSAVPPAGLDVRQLCAQCASELENWVCLTCYQVLCGRYVSQHMLCHGLASGHHLVLSFSDLSVWCYGCESYVHHQALFPAKSAAYSSKFGEEMQSM</sequence>
<comment type="catalytic activity">
    <reaction evidence="31">
        <text>N(6)-acetyl-L-lysyl-[histone] + H2O = L-lysyl-[histone] + acetate</text>
        <dbReference type="Rhea" id="RHEA:58196"/>
        <dbReference type="Rhea" id="RHEA-COMP:9845"/>
        <dbReference type="Rhea" id="RHEA-COMP:11338"/>
        <dbReference type="ChEBI" id="CHEBI:15377"/>
        <dbReference type="ChEBI" id="CHEBI:29969"/>
        <dbReference type="ChEBI" id="CHEBI:30089"/>
        <dbReference type="ChEBI" id="CHEBI:61930"/>
        <dbReference type="EC" id="3.5.1.98"/>
    </reaction>
    <physiologicalReaction direction="left-to-right" evidence="31">
        <dbReference type="Rhea" id="RHEA:58197"/>
    </physiologicalReaction>
</comment>
<protein>
    <recommendedName>
        <fullName evidence="33">Protein deacetylase HDAC6</fullName>
    </recommendedName>
    <alternativeName>
        <fullName evidence="34">Tubulin-lysine deacetylase HDAC6</fullName>
    </alternativeName>
</protein>
<evidence type="ECO:0000256" key="2">
    <source>
        <dbReference type="ARBA" id="ARBA00004120"/>
    </source>
</evidence>
<dbReference type="GO" id="GO:0006950">
    <property type="term" value="P:response to stress"/>
    <property type="evidence" value="ECO:0007669"/>
    <property type="project" value="UniProtKB-ARBA"/>
</dbReference>